<dbReference type="AlphaFoldDB" id="A0A915K511"/>
<evidence type="ECO:0000313" key="2">
    <source>
        <dbReference type="WBParaSite" id="nRc.2.0.1.t33811-RA"/>
    </source>
</evidence>
<keyword evidence="1" id="KW-1185">Reference proteome</keyword>
<evidence type="ECO:0000313" key="1">
    <source>
        <dbReference type="Proteomes" id="UP000887565"/>
    </source>
</evidence>
<dbReference type="WBParaSite" id="nRc.2.0.1.t33811-RA">
    <property type="protein sequence ID" value="nRc.2.0.1.t33811-RA"/>
    <property type="gene ID" value="nRc.2.0.1.g33811"/>
</dbReference>
<protein>
    <submittedName>
        <fullName evidence="2">Uncharacterized protein</fullName>
    </submittedName>
</protein>
<dbReference type="Proteomes" id="UP000887565">
    <property type="component" value="Unplaced"/>
</dbReference>
<reference evidence="2" key="1">
    <citation type="submission" date="2022-11" db="UniProtKB">
        <authorList>
            <consortium name="WormBaseParasite"/>
        </authorList>
    </citation>
    <scope>IDENTIFICATION</scope>
</reference>
<sequence>MIATTKNENPVNAQKKLYQATGSEAHAINLKPQIHTQIVSTDLQAETALASRNPLNIYAIYPNQQFPAPWEQYIHHNAVPAPYITTPTDSLHTSSQSSELQLALPALPPQTAVSTPTLDTRAITQSTYPAYMIIPSKEIASAALIVSPRIVCWNATGCAFQDPCHIRSSVCQMDNLTPSSKTLISCRPQRLSFANTSLPELSKFPLNSEPSKHMPSLTLVPKAPYCPQD</sequence>
<accession>A0A915K511</accession>
<name>A0A915K511_ROMCU</name>
<organism evidence="1 2">
    <name type="scientific">Romanomermis culicivorax</name>
    <name type="common">Nematode worm</name>
    <dbReference type="NCBI Taxonomy" id="13658"/>
    <lineage>
        <taxon>Eukaryota</taxon>
        <taxon>Metazoa</taxon>
        <taxon>Ecdysozoa</taxon>
        <taxon>Nematoda</taxon>
        <taxon>Enoplea</taxon>
        <taxon>Dorylaimia</taxon>
        <taxon>Mermithida</taxon>
        <taxon>Mermithoidea</taxon>
        <taxon>Mermithidae</taxon>
        <taxon>Romanomermis</taxon>
    </lineage>
</organism>
<proteinExistence type="predicted"/>